<protein>
    <submittedName>
        <fullName evidence="1">Uncharacterized protein</fullName>
    </submittedName>
</protein>
<proteinExistence type="predicted"/>
<accession>A0A426Y743</accession>
<evidence type="ECO:0000313" key="1">
    <source>
        <dbReference type="EMBL" id="RRT47543.1"/>
    </source>
</evidence>
<dbReference type="EMBL" id="AMZH03014491">
    <property type="protein sequence ID" value="RRT47543.1"/>
    <property type="molecule type" value="Genomic_DNA"/>
</dbReference>
<organism evidence="1 2">
    <name type="scientific">Ensete ventricosum</name>
    <name type="common">Abyssinian banana</name>
    <name type="synonym">Musa ensete</name>
    <dbReference type="NCBI Taxonomy" id="4639"/>
    <lineage>
        <taxon>Eukaryota</taxon>
        <taxon>Viridiplantae</taxon>
        <taxon>Streptophyta</taxon>
        <taxon>Embryophyta</taxon>
        <taxon>Tracheophyta</taxon>
        <taxon>Spermatophyta</taxon>
        <taxon>Magnoliopsida</taxon>
        <taxon>Liliopsida</taxon>
        <taxon>Zingiberales</taxon>
        <taxon>Musaceae</taxon>
        <taxon>Ensete</taxon>
    </lineage>
</organism>
<sequence length="138" mass="15438">MAYRALEDIMVEEIGAAGVPPDEAERLHAGLRRILLESGSSGPEAWDAISKRLLSPDFPFPLHQMMYYGCYCVASTNIGRLLQRRGKELLGSRYKDPISSFTDFQEFSVDNPEVLLKGTAGVHCVLYYLSGLFMFVLN</sequence>
<gene>
    <name evidence="1" type="ORF">B296_00037311</name>
</gene>
<dbReference type="AlphaFoldDB" id="A0A426Y743"/>
<name>A0A426Y743_ENSVE</name>
<dbReference type="PANTHER" id="PTHR44378">
    <property type="entry name" value="ACYL-ACTIVATING ENZYME 17, PEROXISOMAL-RELATED"/>
    <property type="match status" value="1"/>
</dbReference>
<reference evidence="1 2" key="1">
    <citation type="journal article" date="2014" name="Agronomy (Basel)">
        <title>A Draft Genome Sequence for Ensete ventricosum, the Drought-Tolerant Tree Against Hunger.</title>
        <authorList>
            <person name="Harrison J."/>
            <person name="Moore K.A."/>
            <person name="Paszkiewicz K."/>
            <person name="Jones T."/>
            <person name="Grant M."/>
            <person name="Ambacheew D."/>
            <person name="Muzemil S."/>
            <person name="Studholme D.J."/>
        </authorList>
    </citation>
    <scope>NUCLEOTIDE SEQUENCE [LARGE SCALE GENOMIC DNA]</scope>
</reference>
<comment type="caution">
    <text evidence="1">The sequence shown here is derived from an EMBL/GenBank/DDBJ whole genome shotgun (WGS) entry which is preliminary data.</text>
</comment>
<evidence type="ECO:0000313" key="2">
    <source>
        <dbReference type="Proteomes" id="UP000287651"/>
    </source>
</evidence>
<dbReference type="PANTHER" id="PTHR44378:SF2">
    <property type="entry name" value="ACYL-ACTIVATING ENZYME 17, PEROXISOMAL-RELATED"/>
    <property type="match status" value="1"/>
</dbReference>
<dbReference type="Proteomes" id="UP000287651">
    <property type="component" value="Unassembled WGS sequence"/>
</dbReference>